<dbReference type="PANTHER" id="PTHR12110:SF21">
    <property type="entry name" value="XYLOSE ISOMERASE-LIKE TIM BARREL DOMAIN-CONTAINING PROTEIN"/>
    <property type="match status" value="1"/>
</dbReference>
<protein>
    <recommendedName>
        <fullName evidence="1">Xylose isomerase-like TIM barrel domain-containing protein</fullName>
    </recommendedName>
</protein>
<dbReference type="InterPro" id="IPR050312">
    <property type="entry name" value="IolE/XylAMocC-like"/>
</dbReference>
<evidence type="ECO:0000313" key="2">
    <source>
        <dbReference type="EMBL" id="VDG26930.1"/>
    </source>
</evidence>
<gene>
    <name evidence="2" type="ORF">MUDAN_MDHGFNIF_00323</name>
</gene>
<dbReference type="InterPro" id="IPR036237">
    <property type="entry name" value="Xyl_isomerase-like_sf"/>
</dbReference>
<dbReference type="RefSeq" id="WP_130851259.1">
    <property type="nucleotide sequence ID" value="NZ_UYIG01000001.1"/>
</dbReference>
<keyword evidence="3" id="KW-1185">Reference proteome</keyword>
<evidence type="ECO:0000313" key="3">
    <source>
        <dbReference type="Proteomes" id="UP000289996"/>
    </source>
</evidence>
<sequence>MSNLRLGIRAHDLPATSLDELLQQANQYPFTNFQFAPLKLVTLGLGDVNLTPGLATAIFTKMQQQGLSVSLLGCITNLADPDSQNRAKEIHRFENFMSVARYFGNAVVATETGSVSSTGYTTENFEEPAFERVVASVRQIAQSAEKLGTLFAIEPGDNHPIHDLDTTRRLLQAVDSPNLKLVFDPVNLITQANYQQQDQLIDSFLNEFSDKIVAVHLKDFAIINHHCEVCAFGQGQFHRERFIKLITQRFPHLFCTFEGIQPQQIPAAIAELQQWVSLDKF</sequence>
<reference evidence="2 3" key="1">
    <citation type="submission" date="2018-11" db="EMBL/GenBank/DDBJ databases">
        <authorList>
            <person name="Wuyts S."/>
        </authorList>
    </citation>
    <scope>NUCLEOTIDE SEQUENCE [LARGE SCALE GENOMIC DNA]</scope>
    <source>
        <strain evidence="2">Lactobacillus mudanjiangensis AMBF249</strain>
    </source>
</reference>
<dbReference type="Proteomes" id="UP000289996">
    <property type="component" value="Unassembled WGS sequence"/>
</dbReference>
<organism evidence="2 3">
    <name type="scientific">Lactiplantibacillus mudanjiangensis</name>
    <dbReference type="NCBI Taxonomy" id="1296538"/>
    <lineage>
        <taxon>Bacteria</taxon>
        <taxon>Bacillati</taxon>
        <taxon>Bacillota</taxon>
        <taxon>Bacilli</taxon>
        <taxon>Lactobacillales</taxon>
        <taxon>Lactobacillaceae</taxon>
        <taxon>Lactiplantibacillus</taxon>
    </lineage>
</organism>
<dbReference type="AlphaFoldDB" id="A0A660DUQ6"/>
<dbReference type="OrthoDB" id="2063291at2"/>
<dbReference type="SUPFAM" id="SSF51658">
    <property type="entry name" value="Xylose isomerase-like"/>
    <property type="match status" value="1"/>
</dbReference>
<name>A0A660DUQ6_9LACO</name>
<dbReference type="EMBL" id="UYIG01000001">
    <property type="protein sequence ID" value="VDG26930.1"/>
    <property type="molecule type" value="Genomic_DNA"/>
</dbReference>
<accession>A0A660DUQ6</accession>
<dbReference type="Gene3D" id="3.20.20.150">
    <property type="entry name" value="Divalent-metal-dependent TIM barrel enzymes"/>
    <property type="match status" value="1"/>
</dbReference>
<evidence type="ECO:0000259" key="1">
    <source>
        <dbReference type="Pfam" id="PF01261"/>
    </source>
</evidence>
<feature type="domain" description="Xylose isomerase-like TIM barrel" evidence="1">
    <location>
        <begin position="47"/>
        <end position="275"/>
    </location>
</feature>
<proteinExistence type="predicted"/>
<dbReference type="InterPro" id="IPR013022">
    <property type="entry name" value="Xyl_isomerase-like_TIM-brl"/>
</dbReference>
<dbReference type="Pfam" id="PF01261">
    <property type="entry name" value="AP_endonuc_2"/>
    <property type="match status" value="1"/>
</dbReference>
<dbReference type="PANTHER" id="PTHR12110">
    <property type="entry name" value="HYDROXYPYRUVATE ISOMERASE"/>
    <property type="match status" value="1"/>
</dbReference>